<dbReference type="PANTHER" id="PTHR11709:SF462">
    <property type="entry name" value="LACCASE"/>
    <property type="match status" value="1"/>
</dbReference>
<accession>R7WC05</accession>
<dbReference type="EnsemblPlants" id="EMT20132">
    <property type="protein sequence ID" value="EMT20132"/>
    <property type="gene ID" value="F775_10553"/>
</dbReference>
<name>R7WC05_AEGTA</name>
<dbReference type="GO" id="GO:0016491">
    <property type="term" value="F:oxidoreductase activity"/>
    <property type="evidence" value="ECO:0007669"/>
    <property type="project" value="InterPro"/>
</dbReference>
<dbReference type="InterPro" id="IPR045087">
    <property type="entry name" value="Cu-oxidase_fam"/>
</dbReference>
<feature type="domain" description="Plastocyanin-like" evidence="2">
    <location>
        <begin position="3"/>
        <end position="105"/>
    </location>
</feature>
<sequence>MPPSRFNYTGTPPNNTNVGKGTKLVVLPFNASVELVIQDTSTLGVENHPMHLRGFNFFVVGQGFGNYDPMNDPAKFNLIDPIERNTVGVPAGGWVVIRFVADNPGCSDTQLSCRHLRVVLEPFLPASIFGMLALGILVLLHFVK</sequence>
<evidence type="ECO:0000259" key="2">
    <source>
        <dbReference type="Pfam" id="PF07731"/>
    </source>
</evidence>
<evidence type="ECO:0000313" key="3">
    <source>
        <dbReference type="EnsemblPlants" id="EMT20132"/>
    </source>
</evidence>
<protein>
    <submittedName>
        <fullName evidence="3">Laccase-4</fullName>
    </submittedName>
</protein>
<dbReference type="Pfam" id="PF07731">
    <property type="entry name" value="Cu-oxidase_2"/>
    <property type="match status" value="1"/>
</dbReference>
<dbReference type="AlphaFoldDB" id="R7WC05"/>
<organism evidence="3">
    <name type="scientific">Aegilops tauschii</name>
    <name type="common">Tausch's goatgrass</name>
    <name type="synonym">Aegilops squarrosa</name>
    <dbReference type="NCBI Taxonomy" id="37682"/>
    <lineage>
        <taxon>Eukaryota</taxon>
        <taxon>Viridiplantae</taxon>
        <taxon>Streptophyta</taxon>
        <taxon>Embryophyta</taxon>
        <taxon>Tracheophyta</taxon>
        <taxon>Spermatophyta</taxon>
        <taxon>Magnoliopsida</taxon>
        <taxon>Liliopsida</taxon>
        <taxon>Poales</taxon>
        <taxon>Poaceae</taxon>
        <taxon>BOP clade</taxon>
        <taxon>Pooideae</taxon>
        <taxon>Triticodae</taxon>
        <taxon>Triticeae</taxon>
        <taxon>Triticinae</taxon>
        <taxon>Aegilops</taxon>
    </lineage>
</organism>
<dbReference type="InterPro" id="IPR011706">
    <property type="entry name" value="Cu-oxidase_C"/>
</dbReference>
<evidence type="ECO:0000256" key="1">
    <source>
        <dbReference type="ARBA" id="ARBA00010609"/>
    </source>
</evidence>
<proteinExistence type="inferred from homology"/>
<comment type="similarity">
    <text evidence="1">Belongs to the multicopper oxidase family.</text>
</comment>
<reference evidence="3" key="1">
    <citation type="submission" date="2015-06" db="UniProtKB">
        <authorList>
            <consortium name="EnsemblPlants"/>
        </authorList>
    </citation>
    <scope>IDENTIFICATION</scope>
</reference>
<dbReference type="SUPFAM" id="SSF49503">
    <property type="entry name" value="Cupredoxins"/>
    <property type="match status" value="1"/>
</dbReference>
<dbReference type="Gene3D" id="2.60.40.420">
    <property type="entry name" value="Cupredoxins - blue copper proteins"/>
    <property type="match status" value="1"/>
</dbReference>
<dbReference type="GO" id="GO:0005507">
    <property type="term" value="F:copper ion binding"/>
    <property type="evidence" value="ECO:0007669"/>
    <property type="project" value="InterPro"/>
</dbReference>
<dbReference type="InterPro" id="IPR008972">
    <property type="entry name" value="Cupredoxin"/>
</dbReference>
<dbReference type="PANTHER" id="PTHR11709">
    <property type="entry name" value="MULTI-COPPER OXIDASE"/>
    <property type="match status" value="1"/>
</dbReference>